<dbReference type="GO" id="GO:0005304">
    <property type="term" value="F:L-valine transmembrane transporter activity"/>
    <property type="evidence" value="ECO:0007669"/>
    <property type="project" value="TreeGrafter"/>
</dbReference>
<dbReference type="AlphaFoldDB" id="A0A1N7Q411"/>
<dbReference type="Pfam" id="PF12399">
    <property type="entry name" value="BCA_ABC_TP_C"/>
    <property type="match status" value="1"/>
</dbReference>
<evidence type="ECO:0000313" key="5">
    <source>
        <dbReference type="EMBL" id="SIT17561.1"/>
    </source>
</evidence>
<dbReference type="GO" id="GO:0015808">
    <property type="term" value="P:L-alanine transport"/>
    <property type="evidence" value="ECO:0007669"/>
    <property type="project" value="TreeGrafter"/>
</dbReference>
<dbReference type="SUPFAM" id="SSF52540">
    <property type="entry name" value="P-loop containing nucleoside triphosphate hydrolases"/>
    <property type="match status" value="1"/>
</dbReference>
<keyword evidence="1" id="KW-0813">Transport</keyword>
<keyword evidence="6" id="KW-1185">Reference proteome</keyword>
<protein>
    <submittedName>
        <fullName evidence="5">Amino acid/amide ABC transporter ATP-binding protein 1, HAAT family</fullName>
    </submittedName>
</protein>
<dbReference type="Pfam" id="PF00005">
    <property type="entry name" value="ABC_tran"/>
    <property type="match status" value="1"/>
</dbReference>
<dbReference type="InterPro" id="IPR032823">
    <property type="entry name" value="BCA_ABC_TP_C"/>
</dbReference>
<dbReference type="Proteomes" id="UP000185678">
    <property type="component" value="Unassembled WGS sequence"/>
</dbReference>
<name>A0A1N7Q411_9PROT</name>
<dbReference type="EMBL" id="FTOA01000010">
    <property type="protein sequence ID" value="SIT17561.1"/>
    <property type="molecule type" value="Genomic_DNA"/>
</dbReference>
<evidence type="ECO:0000256" key="2">
    <source>
        <dbReference type="ARBA" id="ARBA00022741"/>
    </source>
</evidence>
<keyword evidence="2" id="KW-0547">Nucleotide-binding</keyword>
<dbReference type="CDD" id="cd03219">
    <property type="entry name" value="ABC_Mj1267_LivG_branched"/>
    <property type="match status" value="1"/>
</dbReference>
<dbReference type="Gene3D" id="3.40.50.300">
    <property type="entry name" value="P-loop containing nucleotide triphosphate hydrolases"/>
    <property type="match status" value="1"/>
</dbReference>
<evidence type="ECO:0000256" key="1">
    <source>
        <dbReference type="ARBA" id="ARBA00022448"/>
    </source>
</evidence>
<keyword evidence="3 5" id="KW-0067">ATP-binding</keyword>
<dbReference type="GO" id="GO:0015188">
    <property type="term" value="F:L-isoleucine transmembrane transporter activity"/>
    <property type="evidence" value="ECO:0007669"/>
    <property type="project" value="TreeGrafter"/>
</dbReference>
<dbReference type="GO" id="GO:0005886">
    <property type="term" value="C:plasma membrane"/>
    <property type="evidence" value="ECO:0007669"/>
    <property type="project" value="TreeGrafter"/>
</dbReference>
<dbReference type="PANTHER" id="PTHR45772">
    <property type="entry name" value="CONSERVED COMPONENT OF ABC TRANSPORTER FOR NATURAL AMINO ACIDS-RELATED"/>
    <property type="match status" value="1"/>
</dbReference>
<dbReference type="RefSeq" id="WP_076401988.1">
    <property type="nucleotide sequence ID" value="NZ_FTOA01000010.1"/>
</dbReference>
<dbReference type="PANTHER" id="PTHR45772:SF7">
    <property type="entry name" value="AMINO ACID ABC TRANSPORTER ATP-BINDING PROTEIN"/>
    <property type="match status" value="1"/>
</dbReference>
<gene>
    <name evidence="5" type="ORF">SAMN05421779_11033</name>
</gene>
<dbReference type="GO" id="GO:0005524">
    <property type="term" value="F:ATP binding"/>
    <property type="evidence" value="ECO:0007669"/>
    <property type="project" value="UniProtKB-KW"/>
</dbReference>
<dbReference type="GO" id="GO:1903805">
    <property type="term" value="P:L-valine import across plasma membrane"/>
    <property type="evidence" value="ECO:0007669"/>
    <property type="project" value="TreeGrafter"/>
</dbReference>
<sequence>MSCSLLPPVLEARALRKSYGGVVAVAGLSLSVPRGQILALIGPNGAGKSTTFNLLTGHLSPDSGDVLLNGQSLAGLPPRRIWRMGVGRTFQVAATFGSMTVLENIQMGLISAHNRYRALWPWAGALYRDQAMALLDLVGLGPLGPLPCATLAYGDVKRLELALALVNDPHVLLMDEPTAGMALAERESVMELTVTLARQRTITVVFTEHDMDVVFRHADRVAVINRGTLLADGTPDEVQQNEQVRDVYLGRGATYRKQAPDAER</sequence>
<evidence type="ECO:0000313" key="6">
    <source>
        <dbReference type="Proteomes" id="UP000185678"/>
    </source>
</evidence>
<dbReference type="InterPro" id="IPR003593">
    <property type="entry name" value="AAA+_ATPase"/>
</dbReference>
<dbReference type="GO" id="GO:1903806">
    <property type="term" value="P:L-isoleucine import across plasma membrane"/>
    <property type="evidence" value="ECO:0007669"/>
    <property type="project" value="TreeGrafter"/>
</dbReference>
<dbReference type="OrthoDB" id="9779872at2"/>
<evidence type="ECO:0000256" key="3">
    <source>
        <dbReference type="ARBA" id="ARBA00022840"/>
    </source>
</evidence>
<proteinExistence type="predicted"/>
<evidence type="ECO:0000259" key="4">
    <source>
        <dbReference type="PROSITE" id="PS50893"/>
    </source>
</evidence>
<dbReference type="InterPro" id="IPR051120">
    <property type="entry name" value="ABC_AA/LPS_Transport"/>
</dbReference>
<accession>A0A1N7Q411</accession>
<dbReference type="STRING" id="80876.SAMN05421779_11033"/>
<dbReference type="SMART" id="SM00382">
    <property type="entry name" value="AAA"/>
    <property type="match status" value="1"/>
</dbReference>
<feature type="domain" description="ABC transporter" evidence="4">
    <location>
        <begin position="10"/>
        <end position="251"/>
    </location>
</feature>
<dbReference type="PROSITE" id="PS50893">
    <property type="entry name" value="ABC_TRANSPORTER_2"/>
    <property type="match status" value="1"/>
</dbReference>
<dbReference type="GO" id="GO:0015192">
    <property type="term" value="F:L-phenylalanine transmembrane transporter activity"/>
    <property type="evidence" value="ECO:0007669"/>
    <property type="project" value="TreeGrafter"/>
</dbReference>
<dbReference type="InterPro" id="IPR027417">
    <property type="entry name" value="P-loop_NTPase"/>
</dbReference>
<dbReference type="InterPro" id="IPR003439">
    <property type="entry name" value="ABC_transporter-like_ATP-bd"/>
</dbReference>
<dbReference type="GO" id="GO:0042941">
    <property type="term" value="P:D-alanine transmembrane transport"/>
    <property type="evidence" value="ECO:0007669"/>
    <property type="project" value="TreeGrafter"/>
</dbReference>
<dbReference type="GO" id="GO:0016887">
    <property type="term" value="F:ATP hydrolysis activity"/>
    <property type="evidence" value="ECO:0007669"/>
    <property type="project" value="InterPro"/>
</dbReference>
<reference evidence="5 6" key="1">
    <citation type="submission" date="2017-01" db="EMBL/GenBank/DDBJ databases">
        <authorList>
            <person name="Mah S.A."/>
            <person name="Swanson W.J."/>
            <person name="Moy G.W."/>
            <person name="Vacquier V.D."/>
        </authorList>
    </citation>
    <scope>NUCLEOTIDE SEQUENCE [LARGE SCALE GENOMIC DNA]</scope>
    <source>
        <strain evidence="5 6">DSM 11589</strain>
    </source>
</reference>
<organism evidence="5 6">
    <name type="scientific">Insolitispirillum peregrinum</name>
    <dbReference type="NCBI Taxonomy" id="80876"/>
    <lineage>
        <taxon>Bacteria</taxon>
        <taxon>Pseudomonadati</taxon>
        <taxon>Pseudomonadota</taxon>
        <taxon>Alphaproteobacteria</taxon>
        <taxon>Rhodospirillales</taxon>
        <taxon>Novispirillaceae</taxon>
        <taxon>Insolitispirillum</taxon>
    </lineage>
</organism>